<dbReference type="AlphaFoldDB" id="A0A0F9GPZ3"/>
<name>A0A0F9GPZ3_9ZZZZ</name>
<gene>
    <name evidence="1" type="ORF">LCGC14_1800310</name>
</gene>
<accession>A0A0F9GPZ3</accession>
<evidence type="ECO:0000313" key="1">
    <source>
        <dbReference type="EMBL" id="KKM00849.1"/>
    </source>
</evidence>
<organism evidence="1">
    <name type="scientific">marine sediment metagenome</name>
    <dbReference type="NCBI Taxonomy" id="412755"/>
    <lineage>
        <taxon>unclassified sequences</taxon>
        <taxon>metagenomes</taxon>
        <taxon>ecological metagenomes</taxon>
    </lineage>
</organism>
<sequence>MTEFEGQVIENAINFVFQMRHGLFSANAKSREDLDQSVDSLLAETDGEWAFYSDPDHDETEKGHGHG</sequence>
<comment type="caution">
    <text evidence="1">The sequence shown here is derived from an EMBL/GenBank/DDBJ whole genome shotgun (WGS) entry which is preliminary data.</text>
</comment>
<dbReference type="EMBL" id="LAZR01017335">
    <property type="protein sequence ID" value="KKM00849.1"/>
    <property type="molecule type" value="Genomic_DNA"/>
</dbReference>
<reference evidence="1" key="1">
    <citation type="journal article" date="2015" name="Nature">
        <title>Complex archaea that bridge the gap between prokaryotes and eukaryotes.</title>
        <authorList>
            <person name="Spang A."/>
            <person name="Saw J.H."/>
            <person name="Jorgensen S.L."/>
            <person name="Zaremba-Niedzwiedzka K."/>
            <person name="Martijn J."/>
            <person name="Lind A.E."/>
            <person name="van Eijk R."/>
            <person name="Schleper C."/>
            <person name="Guy L."/>
            <person name="Ettema T.J."/>
        </authorList>
    </citation>
    <scope>NUCLEOTIDE SEQUENCE</scope>
</reference>
<proteinExistence type="predicted"/>
<protein>
    <submittedName>
        <fullName evidence="1">Uncharacterized protein</fullName>
    </submittedName>
</protein>